<dbReference type="EMBL" id="JACIDA010000001">
    <property type="protein sequence ID" value="MBB3871224.1"/>
    <property type="molecule type" value="Genomic_DNA"/>
</dbReference>
<feature type="region of interest" description="Disordered" evidence="1">
    <location>
        <begin position="51"/>
        <end position="72"/>
    </location>
</feature>
<proteinExistence type="predicted"/>
<accession>A0A7W6EYX5</accession>
<name>A0A7W6EYX5_9CAUL</name>
<dbReference type="Proteomes" id="UP000532936">
    <property type="component" value="Unassembled WGS sequence"/>
</dbReference>
<gene>
    <name evidence="2" type="ORF">GGR11_000738</name>
</gene>
<evidence type="ECO:0000313" key="3">
    <source>
        <dbReference type="Proteomes" id="UP000532936"/>
    </source>
</evidence>
<dbReference type="AlphaFoldDB" id="A0A7W6EYX5"/>
<protein>
    <submittedName>
        <fullName evidence="2">Uncharacterized protein</fullName>
    </submittedName>
</protein>
<organism evidence="2 3">
    <name type="scientific">Brevundimonas mediterranea</name>
    <dbReference type="NCBI Taxonomy" id="74329"/>
    <lineage>
        <taxon>Bacteria</taxon>
        <taxon>Pseudomonadati</taxon>
        <taxon>Pseudomonadota</taxon>
        <taxon>Alphaproteobacteria</taxon>
        <taxon>Caulobacterales</taxon>
        <taxon>Caulobacteraceae</taxon>
        <taxon>Brevundimonas</taxon>
    </lineage>
</organism>
<evidence type="ECO:0000313" key="2">
    <source>
        <dbReference type="EMBL" id="MBB3871224.1"/>
    </source>
</evidence>
<comment type="caution">
    <text evidence="2">The sequence shown here is derived from an EMBL/GenBank/DDBJ whole genome shotgun (WGS) entry which is preliminary data.</text>
</comment>
<evidence type="ECO:0000256" key="1">
    <source>
        <dbReference type="SAM" id="MobiDB-lite"/>
    </source>
</evidence>
<dbReference type="RefSeq" id="WP_246331519.1">
    <property type="nucleotide sequence ID" value="NZ_JACIDA010000001.1"/>
</dbReference>
<reference evidence="2 3" key="1">
    <citation type="submission" date="2020-08" db="EMBL/GenBank/DDBJ databases">
        <title>Genomic Encyclopedia of Type Strains, Phase IV (KMG-IV): sequencing the most valuable type-strain genomes for metagenomic binning, comparative biology and taxonomic classification.</title>
        <authorList>
            <person name="Goeker M."/>
        </authorList>
    </citation>
    <scope>NUCLEOTIDE SEQUENCE [LARGE SCALE GENOMIC DNA]</scope>
    <source>
        <strain evidence="2 3">DSM 14878</strain>
    </source>
</reference>
<sequence>MLDLDGQVLVVDPDGGHWVKFVVTTVPVSPEKPHGLDYSLTLHGPSGERLVGFDNAHPVGRRKRGEPQDHRHRLRTVKPYDYQDAGTLMADFWETVDAVLKVRGVI</sequence>
<dbReference type="Pfam" id="PF20126">
    <property type="entry name" value="TumE"/>
    <property type="match status" value="1"/>
</dbReference>
<dbReference type="InterPro" id="IPR045397">
    <property type="entry name" value="TumE-like"/>
</dbReference>
<feature type="compositionally biased region" description="Basic residues" evidence="1">
    <location>
        <begin position="59"/>
        <end position="72"/>
    </location>
</feature>